<protein>
    <submittedName>
        <fullName evidence="1">Uncharacterized protein</fullName>
    </submittedName>
</protein>
<dbReference type="AlphaFoldDB" id="S3D0E3"/>
<organism evidence="1 2">
    <name type="scientific">Glarea lozoyensis (strain ATCC 20868 / MF5171)</name>
    <dbReference type="NCBI Taxonomy" id="1116229"/>
    <lineage>
        <taxon>Eukaryota</taxon>
        <taxon>Fungi</taxon>
        <taxon>Dikarya</taxon>
        <taxon>Ascomycota</taxon>
        <taxon>Pezizomycotina</taxon>
        <taxon>Leotiomycetes</taxon>
        <taxon>Helotiales</taxon>
        <taxon>Helotiaceae</taxon>
        <taxon>Glarea</taxon>
    </lineage>
</organism>
<keyword evidence="2" id="KW-1185">Reference proteome</keyword>
<accession>S3D0E3</accession>
<dbReference type="RefSeq" id="XP_008082050.1">
    <property type="nucleotide sequence ID" value="XM_008083859.1"/>
</dbReference>
<reference evidence="1 2" key="1">
    <citation type="journal article" date="2013" name="BMC Genomics">
        <title>Genomics-driven discovery of the pneumocandin biosynthetic gene cluster in the fungus Glarea lozoyensis.</title>
        <authorList>
            <person name="Chen L."/>
            <person name="Yue Q."/>
            <person name="Zhang X."/>
            <person name="Xiang M."/>
            <person name="Wang C."/>
            <person name="Li S."/>
            <person name="Che Y."/>
            <person name="Ortiz-Lopez F.J."/>
            <person name="Bills G.F."/>
            <person name="Liu X."/>
            <person name="An Z."/>
        </authorList>
    </citation>
    <scope>NUCLEOTIDE SEQUENCE [LARGE SCALE GENOMIC DNA]</scope>
    <source>
        <strain evidence="2">ATCC 20868 / MF5171</strain>
    </source>
</reference>
<dbReference type="HOGENOM" id="CLU_1768244_0_0_1"/>
<proteinExistence type="predicted"/>
<evidence type="ECO:0000313" key="2">
    <source>
        <dbReference type="Proteomes" id="UP000016922"/>
    </source>
</evidence>
<gene>
    <name evidence="1" type="ORF">GLAREA_03606</name>
</gene>
<sequence length="147" mass="16942">MGDLSKYDSMYMNLRFDIIIARGSKEMRFNLYTALADSQFENIAIVYPGHMFSGKQNIDKMFNSLKRIVVLGEADSKITRIPGVDLEGLLANKSVVSTEQLTYDKVRWLVSTYKKFELLRQAMDIDGDIVSYERGTRVLHLEFKQKT</sequence>
<dbReference type="EMBL" id="KE145363">
    <property type="protein sequence ID" value="EPE30639.1"/>
    <property type="molecule type" value="Genomic_DNA"/>
</dbReference>
<dbReference type="KEGG" id="glz:GLAREA_03606"/>
<dbReference type="Proteomes" id="UP000016922">
    <property type="component" value="Unassembled WGS sequence"/>
</dbReference>
<evidence type="ECO:0000313" key="1">
    <source>
        <dbReference type="EMBL" id="EPE30639.1"/>
    </source>
</evidence>
<dbReference type="GeneID" id="19462661"/>
<name>S3D0E3_GLAL2</name>